<name>A0A5A9ZWI4_9ACTN</name>
<keyword evidence="4" id="KW-1185">Reference proteome</keyword>
<feature type="transmembrane region" description="Helical" evidence="2">
    <location>
        <begin position="21"/>
        <end position="45"/>
    </location>
</feature>
<comment type="caution">
    <text evidence="3">The sequence shown here is derived from an EMBL/GenBank/DDBJ whole genome shotgun (WGS) entry which is preliminary data.</text>
</comment>
<dbReference type="Pfam" id="PF04314">
    <property type="entry name" value="PCuAC"/>
    <property type="match status" value="1"/>
</dbReference>
<dbReference type="Gene3D" id="2.60.40.1890">
    <property type="entry name" value="PCu(A)C copper chaperone"/>
    <property type="match status" value="1"/>
</dbReference>
<organism evidence="3 4">
    <name type="scientific">Streptomyces apricus</name>
    <dbReference type="NCBI Taxonomy" id="1828112"/>
    <lineage>
        <taxon>Bacteria</taxon>
        <taxon>Bacillati</taxon>
        <taxon>Actinomycetota</taxon>
        <taxon>Actinomycetes</taxon>
        <taxon>Kitasatosporales</taxon>
        <taxon>Streptomycetaceae</taxon>
        <taxon>Streptomyces</taxon>
    </lineage>
</organism>
<dbReference type="InterPro" id="IPR036182">
    <property type="entry name" value="PCuAC_sf"/>
</dbReference>
<dbReference type="PANTHER" id="PTHR36302">
    <property type="entry name" value="BLR7088 PROTEIN"/>
    <property type="match status" value="1"/>
</dbReference>
<protein>
    <submittedName>
        <fullName evidence="3">Copper chaperone PCu(A)C</fullName>
    </submittedName>
</protein>
<dbReference type="EMBL" id="VDFC01000083">
    <property type="protein sequence ID" value="KAA0921550.1"/>
    <property type="molecule type" value="Genomic_DNA"/>
</dbReference>
<dbReference type="AlphaFoldDB" id="A0A5A9ZWI4"/>
<feature type="region of interest" description="Disordered" evidence="1">
    <location>
        <begin position="108"/>
        <end position="158"/>
    </location>
</feature>
<evidence type="ECO:0000256" key="2">
    <source>
        <dbReference type="SAM" id="Phobius"/>
    </source>
</evidence>
<sequence>MSRIPGGVTSLIGDRERWRDTALAALVPLAACSVALAGLTTWTGAGKAGTPARVRVTDGRVLLPSAGVPETAAFFRLVNEGGSTDRLTGVTSPRAPGGITLTRHRMNENNGASRSTTDSVAVPAGGTLAMTPSGVDLTVPTSPGSSGSGSPGSSERWREGDLVPFTFEFRHTGPVEVLAVVQRPGTVSFP</sequence>
<proteinExistence type="predicted"/>
<dbReference type="SUPFAM" id="SSF110087">
    <property type="entry name" value="DR1885-like metal-binding protein"/>
    <property type="match status" value="1"/>
</dbReference>
<keyword evidence="2" id="KW-0812">Transmembrane</keyword>
<dbReference type="InterPro" id="IPR058248">
    <property type="entry name" value="Lxx211020-like"/>
</dbReference>
<gene>
    <name evidence="3" type="ORF">FGF04_36315</name>
</gene>
<keyword evidence="2" id="KW-1133">Transmembrane helix</keyword>
<accession>A0A5A9ZWI4</accession>
<dbReference type="PANTHER" id="PTHR36302:SF1">
    <property type="entry name" value="COPPER CHAPERONE PCU(A)C"/>
    <property type="match status" value="1"/>
</dbReference>
<feature type="compositionally biased region" description="Polar residues" evidence="1">
    <location>
        <begin position="108"/>
        <end position="119"/>
    </location>
</feature>
<evidence type="ECO:0000313" key="4">
    <source>
        <dbReference type="Proteomes" id="UP000324965"/>
    </source>
</evidence>
<dbReference type="Proteomes" id="UP000324965">
    <property type="component" value="Unassembled WGS sequence"/>
</dbReference>
<evidence type="ECO:0000313" key="3">
    <source>
        <dbReference type="EMBL" id="KAA0921550.1"/>
    </source>
</evidence>
<dbReference type="InterPro" id="IPR007410">
    <property type="entry name" value="LpqE-like"/>
</dbReference>
<keyword evidence="2" id="KW-0472">Membrane</keyword>
<dbReference type="OrthoDB" id="4328980at2"/>
<reference evidence="3 4" key="1">
    <citation type="submission" date="2019-05" db="EMBL/GenBank/DDBJ databases">
        <authorList>
            <person name="Hariharan J."/>
            <person name="Choudoir M.J."/>
            <person name="Diebold P."/>
            <person name="Panke-Buisse K."/>
            <person name="Buckley D.H."/>
        </authorList>
    </citation>
    <scope>NUCLEOTIDE SEQUENCE [LARGE SCALE GENOMIC DNA]</scope>
    <source>
        <strain evidence="3 4">SUN51</strain>
    </source>
</reference>
<dbReference type="RefSeq" id="WP_149515650.1">
    <property type="nucleotide sequence ID" value="NZ_VDFC01000083.1"/>
</dbReference>
<evidence type="ECO:0000256" key="1">
    <source>
        <dbReference type="SAM" id="MobiDB-lite"/>
    </source>
</evidence>